<dbReference type="AlphaFoldDB" id="K3WTJ2"/>
<dbReference type="Gene3D" id="3.30.40.240">
    <property type="entry name" value="Transglutaminase elicitor, body domain"/>
    <property type="match status" value="1"/>
</dbReference>
<sequence>MNATSTNEEHRYRRRRDYRQLEASNPDIEQLEAHFGEPLERDFDVLTTPPFASGVAKSIPWSSDYWPAYRDGINFVWQDRGEPSPSEKYAMAFDQNVQELQDAISNNNGILGQQSASSSSCSQHADCPKRSKCGIRDGEQRGVCIPKWYGICHAWTAAATMEPEPRCDVEKNGVLFRPRDIKALISQVYDGAEVDTLFTGARFDGPDDPVRTDAYGRYENPLIRDLGPSFFHLAVATIMGKYAQSFIIDIEAGSEVWNQPVRDYEVVTMELQDIETASRQWFGESTYPFNSNAKFLVYTVLRLRWIVESELDGELGSSNRIDDFTEAREYTYALELDSSKKVIGGEWLEKSRLDHPDFLWLTLGKPSPRTMTSVGIRYDEVSELVQASHDCGSITSPPAPTPSPNSATSPAPRSGSNSPAIEPTPTPEQASPAPTQTLSGSGSVDSRPPDHTPSLLPSGSNPAPSHTTNPTNRLTTQKPSQSSPSNVSTPAPTKGRNLNAAYGSEWGGLVNCDLAPRHDDMQAQRPLQ</sequence>
<evidence type="ECO:0000256" key="1">
    <source>
        <dbReference type="SAM" id="MobiDB-lite"/>
    </source>
</evidence>
<dbReference type="Pfam" id="PF16683">
    <property type="entry name" value="TGase_elicitor"/>
    <property type="match status" value="1"/>
</dbReference>
<reference evidence="3" key="1">
    <citation type="journal article" date="2010" name="Genome Biol.">
        <title>Genome sequence of the necrotrophic plant pathogen Pythium ultimum reveals original pathogenicity mechanisms and effector repertoire.</title>
        <authorList>
            <person name="Levesque C.A."/>
            <person name="Brouwer H."/>
            <person name="Cano L."/>
            <person name="Hamilton J.P."/>
            <person name="Holt C."/>
            <person name="Huitema E."/>
            <person name="Raffaele S."/>
            <person name="Robideau G.P."/>
            <person name="Thines M."/>
            <person name="Win J."/>
            <person name="Zerillo M.M."/>
            <person name="Beakes G.W."/>
            <person name="Boore J.L."/>
            <person name="Busam D."/>
            <person name="Dumas B."/>
            <person name="Ferriera S."/>
            <person name="Fuerstenberg S.I."/>
            <person name="Gachon C.M."/>
            <person name="Gaulin E."/>
            <person name="Govers F."/>
            <person name="Grenville-Briggs L."/>
            <person name="Horner N."/>
            <person name="Hostetler J."/>
            <person name="Jiang R.H."/>
            <person name="Johnson J."/>
            <person name="Krajaejun T."/>
            <person name="Lin H."/>
            <person name="Meijer H.J."/>
            <person name="Moore B."/>
            <person name="Morris P."/>
            <person name="Phuntmart V."/>
            <person name="Puiu D."/>
            <person name="Shetty J."/>
            <person name="Stajich J.E."/>
            <person name="Tripathy S."/>
            <person name="Wawra S."/>
            <person name="van West P."/>
            <person name="Whitty B.R."/>
            <person name="Coutinho P.M."/>
            <person name="Henrissat B."/>
            <person name="Martin F."/>
            <person name="Thomas P.D."/>
            <person name="Tyler B.M."/>
            <person name="De Vries R.P."/>
            <person name="Kamoun S."/>
            <person name="Yandell M."/>
            <person name="Tisserat N."/>
            <person name="Buell C.R."/>
        </authorList>
    </citation>
    <scope>NUCLEOTIDE SEQUENCE</scope>
    <source>
        <strain evidence="3">DAOM:BR144</strain>
    </source>
</reference>
<dbReference type="VEuPathDB" id="FungiDB:PYU1_G008270"/>
<reference evidence="3" key="2">
    <citation type="submission" date="2010-04" db="EMBL/GenBank/DDBJ databases">
        <authorList>
            <person name="Buell R."/>
            <person name="Hamilton J."/>
            <person name="Hostetler J."/>
        </authorList>
    </citation>
    <scope>NUCLEOTIDE SEQUENCE [LARGE SCALE GENOMIC DNA]</scope>
    <source>
        <strain evidence="3">DAOM:BR144</strain>
    </source>
</reference>
<dbReference type="InterPro" id="IPR032048">
    <property type="entry name" value="TGase_elicitor"/>
</dbReference>
<dbReference type="EnsemblProtists" id="PYU1_T008286">
    <property type="protein sequence ID" value="PYU1_T008286"/>
    <property type="gene ID" value="PYU1_G008270"/>
</dbReference>
<organism evidence="2 3">
    <name type="scientific">Globisporangium ultimum (strain ATCC 200006 / CBS 805.95 / DAOM BR144)</name>
    <name type="common">Pythium ultimum</name>
    <dbReference type="NCBI Taxonomy" id="431595"/>
    <lineage>
        <taxon>Eukaryota</taxon>
        <taxon>Sar</taxon>
        <taxon>Stramenopiles</taxon>
        <taxon>Oomycota</taxon>
        <taxon>Peronosporomycetes</taxon>
        <taxon>Pythiales</taxon>
        <taxon>Pythiaceae</taxon>
        <taxon>Globisporangium</taxon>
    </lineage>
</organism>
<reference evidence="2" key="3">
    <citation type="submission" date="2015-02" db="UniProtKB">
        <authorList>
            <consortium name="EnsemblProtists"/>
        </authorList>
    </citation>
    <scope>IDENTIFICATION</scope>
    <source>
        <strain evidence="2">DAOM BR144</strain>
    </source>
</reference>
<dbReference type="GO" id="GO:0016755">
    <property type="term" value="F:aminoacyltransferase activity"/>
    <property type="evidence" value="ECO:0007669"/>
    <property type="project" value="InterPro"/>
</dbReference>
<evidence type="ECO:0000313" key="3">
    <source>
        <dbReference type="Proteomes" id="UP000019132"/>
    </source>
</evidence>
<evidence type="ECO:0000313" key="2">
    <source>
        <dbReference type="EnsemblProtists" id="PYU1_T008286"/>
    </source>
</evidence>
<accession>K3WTJ2</accession>
<feature type="region of interest" description="Disordered" evidence="1">
    <location>
        <begin position="390"/>
        <end position="501"/>
    </location>
</feature>
<feature type="compositionally biased region" description="Polar residues" evidence="1">
    <location>
        <begin position="427"/>
        <end position="444"/>
    </location>
</feature>
<protein>
    <submittedName>
        <fullName evidence="2">Uncharacterized protein</fullName>
    </submittedName>
</protein>
<keyword evidence="3" id="KW-1185">Reference proteome</keyword>
<dbReference type="HOGENOM" id="CLU_013767_3_2_1"/>
<dbReference type="Proteomes" id="UP000019132">
    <property type="component" value="Unassembled WGS sequence"/>
</dbReference>
<dbReference type="STRING" id="431595.K3WTJ2"/>
<dbReference type="EMBL" id="GL376619">
    <property type="status" value="NOT_ANNOTATED_CDS"/>
    <property type="molecule type" value="Genomic_DNA"/>
</dbReference>
<proteinExistence type="predicted"/>
<name>K3WTJ2_GLOUD</name>
<feature type="compositionally biased region" description="Polar residues" evidence="1">
    <location>
        <begin position="455"/>
        <end position="491"/>
    </location>
</feature>
<dbReference type="InParanoid" id="K3WTJ2"/>